<evidence type="ECO:0000256" key="1">
    <source>
        <dbReference type="SAM" id="MobiDB-lite"/>
    </source>
</evidence>
<evidence type="ECO:0000313" key="2">
    <source>
        <dbReference type="EMBL" id="MBX39378.1"/>
    </source>
</evidence>
<protein>
    <submittedName>
        <fullName evidence="2">Uncharacterized protein</fullName>
    </submittedName>
</protein>
<organism evidence="2">
    <name type="scientific">Rhizophora mucronata</name>
    <name type="common">Asiatic mangrove</name>
    <dbReference type="NCBI Taxonomy" id="61149"/>
    <lineage>
        <taxon>Eukaryota</taxon>
        <taxon>Viridiplantae</taxon>
        <taxon>Streptophyta</taxon>
        <taxon>Embryophyta</taxon>
        <taxon>Tracheophyta</taxon>
        <taxon>Spermatophyta</taxon>
        <taxon>Magnoliopsida</taxon>
        <taxon>eudicotyledons</taxon>
        <taxon>Gunneridae</taxon>
        <taxon>Pentapetalae</taxon>
        <taxon>rosids</taxon>
        <taxon>fabids</taxon>
        <taxon>Malpighiales</taxon>
        <taxon>Rhizophoraceae</taxon>
        <taxon>Rhizophora</taxon>
    </lineage>
</organism>
<dbReference type="AlphaFoldDB" id="A0A2P2NA77"/>
<feature type="region of interest" description="Disordered" evidence="1">
    <location>
        <begin position="1"/>
        <end position="23"/>
    </location>
</feature>
<name>A0A2P2NA77_RHIMU</name>
<dbReference type="EMBL" id="GGEC01058894">
    <property type="protein sequence ID" value="MBX39378.1"/>
    <property type="molecule type" value="Transcribed_RNA"/>
</dbReference>
<reference evidence="2" key="1">
    <citation type="submission" date="2018-02" db="EMBL/GenBank/DDBJ databases">
        <title>Rhizophora mucronata_Transcriptome.</title>
        <authorList>
            <person name="Meera S.P."/>
            <person name="Sreeshan A."/>
            <person name="Augustine A."/>
        </authorList>
    </citation>
    <scope>NUCLEOTIDE SEQUENCE</scope>
    <source>
        <tissue evidence="2">Leaf</tissue>
    </source>
</reference>
<sequence>MVSLTLSGAPAGGWPCSTRNGAL</sequence>
<accession>A0A2P2NA77</accession>
<proteinExistence type="predicted"/>